<dbReference type="RefSeq" id="WP_236777424.1">
    <property type="nucleotide sequence ID" value="NZ_CP018863.1"/>
</dbReference>
<evidence type="ECO:0000313" key="2">
    <source>
        <dbReference type="EMBL" id="SDQ89806.1"/>
    </source>
</evidence>
<feature type="transmembrane region" description="Helical" evidence="1">
    <location>
        <begin position="6"/>
        <end position="26"/>
    </location>
</feature>
<feature type="transmembrane region" description="Helical" evidence="1">
    <location>
        <begin position="33"/>
        <end position="58"/>
    </location>
</feature>
<dbReference type="STRING" id="37928.SAMN04489742_3000"/>
<protein>
    <recommendedName>
        <fullName evidence="4">DUF2809 domain-containing protein</fullName>
    </recommendedName>
</protein>
<keyword evidence="1" id="KW-0472">Membrane</keyword>
<keyword evidence="1" id="KW-0812">Transmembrane</keyword>
<proteinExistence type="predicted"/>
<gene>
    <name evidence="2" type="ORF">SAMN04489742_3000</name>
</gene>
<dbReference type="EMBL" id="FNKH01000002">
    <property type="protein sequence ID" value="SDQ89806.1"/>
    <property type="molecule type" value="Genomic_DNA"/>
</dbReference>
<dbReference type="InterPro" id="IPR021257">
    <property type="entry name" value="DUF2809"/>
</dbReference>
<organism evidence="2 3">
    <name type="scientific">Crystallibacter crystallopoietes</name>
    <dbReference type="NCBI Taxonomy" id="37928"/>
    <lineage>
        <taxon>Bacteria</taxon>
        <taxon>Bacillati</taxon>
        <taxon>Actinomycetota</taxon>
        <taxon>Actinomycetes</taxon>
        <taxon>Micrococcales</taxon>
        <taxon>Micrococcaceae</taxon>
        <taxon>Crystallibacter</taxon>
    </lineage>
</organism>
<evidence type="ECO:0000256" key="1">
    <source>
        <dbReference type="SAM" id="Phobius"/>
    </source>
</evidence>
<evidence type="ECO:0008006" key="4">
    <source>
        <dbReference type="Google" id="ProtNLM"/>
    </source>
</evidence>
<dbReference type="Pfam" id="PF10990">
    <property type="entry name" value="DUF2809"/>
    <property type="match status" value="1"/>
</dbReference>
<feature type="transmembrane region" description="Helical" evidence="1">
    <location>
        <begin position="78"/>
        <end position="95"/>
    </location>
</feature>
<sequence length="124" mass="12818">MGSGTWTNHTGDALYAVLIYLLVAAVASRNPSVLISAAALAVCTAVELLQLSPLPAALGEIFPPARLVFGTTFGMLDLVSYATGVLAAGLLDGVLRRRLGAPRSGRRIHSGAVSAEASARTCRR</sequence>
<name>A0A1H1ENX4_9MICC</name>
<keyword evidence="3" id="KW-1185">Reference proteome</keyword>
<keyword evidence="1" id="KW-1133">Transmembrane helix</keyword>
<evidence type="ECO:0000313" key="3">
    <source>
        <dbReference type="Proteomes" id="UP000181917"/>
    </source>
</evidence>
<dbReference type="AlphaFoldDB" id="A0A1H1ENX4"/>
<accession>A0A1H1ENX4</accession>
<dbReference type="Proteomes" id="UP000181917">
    <property type="component" value="Unassembled WGS sequence"/>
</dbReference>
<reference evidence="2 3" key="1">
    <citation type="submission" date="2016-10" db="EMBL/GenBank/DDBJ databases">
        <authorList>
            <person name="de Groot N.N."/>
        </authorList>
    </citation>
    <scope>NUCLEOTIDE SEQUENCE [LARGE SCALE GENOMIC DNA]</scope>
    <source>
        <strain evidence="2 3">DSM 20117</strain>
    </source>
</reference>